<dbReference type="SUPFAM" id="SSF140652">
    <property type="entry name" value="YozE-like"/>
    <property type="match status" value="1"/>
</dbReference>
<gene>
    <name evidence="1" type="ORF">DAH51_10485</name>
</gene>
<dbReference type="InterPro" id="IPR036806">
    <property type="entry name" value="YozE_SAM-like_sf"/>
</dbReference>
<protein>
    <recommendedName>
        <fullName evidence="3">YozE SAM-like domain-containing protein</fullName>
    </recommendedName>
</protein>
<dbReference type="Proteomes" id="UP000287401">
    <property type="component" value="Unassembled WGS sequence"/>
</dbReference>
<comment type="caution">
    <text evidence="1">The sequence shown here is derived from an EMBL/GenBank/DDBJ whole genome shotgun (WGS) entry which is preliminary data.</text>
</comment>
<name>A0A430BX06_SPHYA</name>
<evidence type="ECO:0008006" key="3">
    <source>
        <dbReference type="Google" id="ProtNLM"/>
    </source>
</evidence>
<dbReference type="AlphaFoldDB" id="A0A430BX06"/>
<organism evidence="1 2">
    <name type="scientific">Sphingobium yanoikuyae</name>
    <name type="common">Sphingomonas yanoikuyae</name>
    <dbReference type="NCBI Taxonomy" id="13690"/>
    <lineage>
        <taxon>Bacteria</taxon>
        <taxon>Pseudomonadati</taxon>
        <taxon>Pseudomonadota</taxon>
        <taxon>Alphaproteobacteria</taxon>
        <taxon>Sphingomonadales</taxon>
        <taxon>Sphingomonadaceae</taxon>
        <taxon>Sphingobium</taxon>
    </lineage>
</organism>
<proteinExistence type="predicted"/>
<reference evidence="1 2" key="1">
    <citation type="submission" date="2018-07" db="EMBL/GenBank/DDBJ databases">
        <title>Genomic and Epidemiologic Investigation of an Indolent Hospital Outbreak.</title>
        <authorList>
            <person name="Johnson R.C."/>
            <person name="Deming C."/>
            <person name="Conlan S."/>
            <person name="Zellmer C.J."/>
            <person name="Michelin A.V."/>
            <person name="Lee-Lin S."/>
            <person name="Thomas P.J."/>
            <person name="Park M."/>
            <person name="Weingarten R.A."/>
            <person name="Less J."/>
            <person name="Dekker J.P."/>
            <person name="Frank K.M."/>
            <person name="Musser K.A."/>
            <person name="Mcquiston J.R."/>
            <person name="Henderson D.K."/>
            <person name="Lau A.F."/>
            <person name="Palmore T.N."/>
            <person name="Segre J.A."/>
        </authorList>
    </citation>
    <scope>NUCLEOTIDE SEQUENCE [LARGE SCALE GENOMIC DNA]</scope>
    <source>
        <strain evidence="1 2">SK-NIH.Env6_1116</strain>
    </source>
</reference>
<evidence type="ECO:0000313" key="2">
    <source>
        <dbReference type="Proteomes" id="UP000287401"/>
    </source>
</evidence>
<evidence type="ECO:0000313" key="1">
    <source>
        <dbReference type="EMBL" id="RSU57231.1"/>
    </source>
</evidence>
<dbReference type="RefSeq" id="WP_125998235.1">
    <property type="nucleotide sequence ID" value="NZ_QRAL01000009.1"/>
</dbReference>
<dbReference type="EMBL" id="QRAL01000009">
    <property type="protein sequence ID" value="RSU57231.1"/>
    <property type="molecule type" value="Genomic_DNA"/>
</dbReference>
<dbReference type="Gene3D" id="1.10.150.260">
    <property type="entry name" value="YozE SAM-like"/>
    <property type="match status" value="1"/>
</dbReference>
<sequence length="80" mass="9074">MEHADPTQFKTEEKPPFGQWLIQQDQRSGAIGDLAKHAKADRGFPRNGDVKDAWKRLNSIQAEGDLYDAMEEAELDYLAL</sequence>
<accession>A0A430BX06</accession>